<protein>
    <submittedName>
        <fullName evidence="1">Uncharacterized protein</fullName>
    </submittedName>
</protein>
<dbReference type="AlphaFoldDB" id="A0A0A9E956"/>
<accession>A0A0A9E956</accession>
<sequence>MNTKLIPMDSKIIIIDLREEISEGEKASYGIQLCIFYNFFQCLWT</sequence>
<proteinExistence type="predicted"/>
<reference evidence="1" key="1">
    <citation type="submission" date="2014-09" db="EMBL/GenBank/DDBJ databases">
        <authorList>
            <person name="Magalhaes I.L.F."/>
            <person name="Oliveira U."/>
            <person name="Santos F.R."/>
            <person name="Vidigal T.H.D.A."/>
            <person name="Brescovit A.D."/>
            <person name="Santos A.J."/>
        </authorList>
    </citation>
    <scope>NUCLEOTIDE SEQUENCE</scope>
    <source>
        <tissue evidence="1">Shoot tissue taken approximately 20 cm above the soil surface</tissue>
    </source>
</reference>
<name>A0A0A9E956_ARUDO</name>
<evidence type="ECO:0000313" key="1">
    <source>
        <dbReference type="EMBL" id="JAD94450.1"/>
    </source>
</evidence>
<organism evidence="1">
    <name type="scientific">Arundo donax</name>
    <name type="common">Giant reed</name>
    <name type="synonym">Donax arundinaceus</name>
    <dbReference type="NCBI Taxonomy" id="35708"/>
    <lineage>
        <taxon>Eukaryota</taxon>
        <taxon>Viridiplantae</taxon>
        <taxon>Streptophyta</taxon>
        <taxon>Embryophyta</taxon>
        <taxon>Tracheophyta</taxon>
        <taxon>Spermatophyta</taxon>
        <taxon>Magnoliopsida</taxon>
        <taxon>Liliopsida</taxon>
        <taxon>Poales</taxon>
        <taxon>Poaceae</taxon>
        <taxon>PACMAD clade</taxon>
        <taxon>Arundinoideae</taxon>
        <taxon>Arundineae</taxon>
        <taxon>Arundo</taxon>
    </lineage>
</organism>
<reference evidence="1" key="2">
    <citation type="journal article" date="2015" name="Data Brief">
        <title>Shoot transcriptome of the giant reed, Arundo donax.</title>
        <authorList>
            <person name="Barrero R.A."/>
            <person name="Guerrero F.D."/>
            <person name="Moolhuijzen P."/>
            <person name="Goolsby J.A."/>
            <person name="Tidwell J."/>
            <person name="Bellgard S.E."/>
            <person name="Bellgard M.I."/>
        </authorList>
    </citation>
    <scope>NUCLEOTIDE SEQUENCE</scope>
    <source>
        <tissue evidence="1">Shoot tissue taken approximately 20 cm above the soil surface</tissue>
    </source>
</reference>
<dbReference type="EMBL" id="GBRH01203445">
    <property type="protein sequence ID" value="JAD94450.1"/>
    <property type="molecule type" value="Transcribed_RNA"/>
</dbReference>